<evidence type="ECO:0000256" key="1">
    <source>
        <dbReference type="SAM" id="Phobius"/>
    </source>
</evidence>
<sequence length="51" mass="6090">MEDGHWHVDQCLAMLMTLTLDYNEIQVISYKILLIKNKCVLVFILLINYYN</sequence>
<evidence type="ECO:0000313" key="2">
    <source>
        <dbReference type="EMBL" id="MPM04676.1"/>
    </source>
</evidence>
<keyword evidence="1" id="KW-0472">Membrane</keyword>
<gene>
    <name evidence="2" type="ORF">SDC9_50955</name>
</gene>
<feature type="transmembrane region" description="Helical" evidence="1">
    <location>
        <begin position="28"/>
        <end position="50"/>
    </location>
</feature>
<dbReference type="EMBL" id="VSSQ01001060">
    <property type="protein sequence ID" value="MPM04676.1"/>
    <property type="molecule type" value="Genomic_DNA"/>
</dbReference>
<comment type="caution">
    <text evidence="2">The sequence shown here is derived from an EMBL/GenBank/DDBJ whole genome shotgun (WGS) entry which is preliminary data.</text>
</comment>
<keyword evidence="1" id="KW-1133">Transmembrane helix</keyword>
<name>A0A644WLC2_9ZZZZ</name>
<organism evidence="2">
    <name type="scientific">bioreactor metagenome</name>
    <dbReference type="NCBI Taxonomy" id="1076179"/>
    <lineage>
        <taxon>unclassified sequences</taxon>
        <taxon>metagenomes</taxon>
        <taxon>ecological metagenomes</taxon>
    </lineage>
</organism>
<proteinExistence type="predicted"/>
<dbReference type="AlphaFoldDB" id="A0A644WLC2"/>
<keyword evidence="1" id="KW-0812">Transmembrane</keyword>
<protein>
    <submittedName>
        <fullName evidence="2">Uncharacterized protein</fullName>
    </submittedName>
</protein>
<reference evidence="2" key="1">
    <citation type="submission" date="2019-08" db="EMBL/GenBank/DDBJ databases">
        <authorList>
            <person name="Kucharzyk K."/>
            <person name="Murdoch R.W."/>
            <person name="Higgins S."/>
            <person name="Loffler F."/>
        </authorList>
    </citation>
    <scope>NUCLEOTIDE SEQUENCE</scope>
</reference>
<accession>A0A644WLC2</accession>